<dbReference type="OrthoDB" id="264824at2"/>
<dbReference type="Proteomes" id="UP000094936">
    <property type="component" value="Unassembled WGS sequence"/>
</dbReference>
<evidence type="ECO:0000313" key="4">
    <source>
        <dbReference type="Proteomes" id="UP000094936"/>
    </source>
</evidence>
<feature type="chain" id="PRO_5008673066" description="Spondin domain-containing protein" evidence="1">
    <location>
        <begin position="25"/>
        <end position="223"/>
    </location>
</feature>
<keyword evidence="1" id="KW-0732">Signal</keyword>
<dbReference type="Pfam" id="PF06468">
    <property type="entry name" value="Spond_N"/>
    <property type="match status" value="1"/>
</dbReference>
<dbReference type="InterPro" id="IPR009465">
    <property type="entry name" value="Spondin_N"/>
</dbReference>
<dbReference type="STRING" id="1080227.A8L45_13705"/>
<dbReference type="NCBIfam" id="NF038123">
    <property type="entry name" value="NF038123_dom"/>
    <property type="match status" value="1"/>
</dbReference>
<protein>
    <recommendedName>
        <fullName evidence="2">Spondin domain-containing protein</fullName>
    </recommendedName>
</protein>
<dbReference type="AlphaFoldDB" id="A0A1C3EG94"/>
<evidence type="ECO:0000256" key="1">
    <source>
        <dbReference type="SAM" id="SignalP"/>
    </source>
</evidence>
<organism evidence="3 4">
    <name type="scientific">Veronia pacifica</name>
    <dbReference type="NCBI Taxonomy" id="1080227"/>
    <lineage>
        <taxon>Bacteria</taxon>
        <taxon>Pseudomonadati</taxon>
        <taxon>Pseudomonadota</taxon>
        <taxon>Gammaproteobacteria</taxon>
        <taxon>Vibrionales</taxon>
        <taxon>Vibrionaceae</taxon>
        <taxon>Veronia</taxon>
    </lineage>
</organism>
<dbReference type="RefSeq" id="WP_068903211.1">
    <property type="nucleotide sequence ID" value="NZ_JBHUIF010000016.1"/>
</dbReference>
<keyword evidence="4" id="KW-1185">Reference proteome</keyword>
<feature type="signal peptide" evidence="1">
    <location>
        <begin position="1"/>
        <end position="24"/>
    </location>
</feature>
<accession>A0A1C3EG94</accession>
<gene>
    <name evidence="3" type="ORF">A8L45_13705</name>
</gene>
<reference evidence="3 4" key="1">
    <citation type="submission" date="2016-05" db="EMBL/GenBank/DDBJ databases">
        <title>Genomic Taxonomy of the Vibrionaceae.</title>
        <authorList>
            <person name="Gomez-Gil B."/>
            <person name="Enciso-Ibarra J."/>
        </authorList>
    </citation>
    <scope>NUCLEOTIDE SEQUENCE [LARGE SCALE GENOMIC DNA]</scope>
    <source>
        <strain evidence="3 4">CAIM 1920</strain>
    </source>
</reference>
<evidence type="ECO:0000313" key="3">
    <source>
        <dbReference type="EMBL" id="ODA32243.1"/>
    </source>
</evidence>
<dbReference type="EMBL" id="LYBM01000025">
    <property type="protein sequence ID" value="ODA32243.1"/>
    <property type="molecule type" value="Genomic_DNA"/>
</dbReference>
<dbReference type="Gene3D" id="2.60.40.2130">
    <property type="entry name" value="F-spondin domain"/>
    <property type="match status" value="1"/>
</dbReference>
<comment type="caution">
    <text evidence="3">The sequence shown here is derived from an EMBL/GenBank/DDBJ whole genome shotgun (WGS) entry which is preliminary data.</text>
</comment>
<proteinExistence type="predicted"/>
<feature type="domain" description="Spondin" evidence="2">
    <location>
        <begin position="39"/>
        <end position="157"/>
    </location>
</feature>
<evidence type="ECO:0000259" key="2">
    <source>
        <dbReference type="Pfam" id="PF06468"/>
    </source>
</evidence>
<name>A0A1C3EG94_9GAMM</name>
<sequence>MNKKLSASLIGTSVGIMFSGSVAAATLEITIQNQSKGLYFTPVLASAHDSTVSFFKAGESASDALKALAEGGDFSGLASAVGNAGGVNVENASQGPIAPGASASFSIDSGDNPYLSIASMILPSNDGFIGVNQWKIPSRSGTYKVYLNGYDAGTEANDELKSSIPNPPFLEGKLGDNGSGVETNNTNTNIHIHPGNLGGQNSDFDATQHRWLNPLASLTVTVK</sequence>
<dbReference type="InterPro" id="IPR038678">
    <property type="entry name" value="Spondin_N_sf"/>
</dbReference>